<feature type="binding site" evidence="11">
    <location>
        <begin position="125"/>
        <end position="131"/>
    </location>
    <ligand>
        <name>ATP</name>
        <dbReference type="ChEBI" id="CHEBI:30616"/>
    </ligand>
</feature>
<keyword evidence="8 11" id="KW-0460">Magnesium</keyword>
<evidence type="ECO:0000259" key="13">
    <source>
        <dbReference type="Pfam" id="PF00288"/>
    </source>
</evidence>
<proteinExistence type="inferred from homology"/>
<dbReference type="Pfam" id="PF10509">
    <property type="entry name" value="GalKase_gal_bdg"/>
    <property type="match status" value="1"/>
</dbReference>
<reference evidence="16 17" key="1">
    <citation type="submission" date="2022-09" db="EMBL/GenBank/DDBJ databases">
        <title>Enrichment on poylsaccharides allowed isolation of novel metabolic and taxonomic groups of Haloarchaea.</title>
        <authorList>
            <person name="Sorokin D.Y."/>
            <person name="Elcheninov A.G."/>
            <person name="Khizhniak T.V."/>
            <person name="Kolganova T.V."/>
            <person name="Kublanov I.V."/>
        </authorList>
    </citation>
    <scope>NUCLEOTIDE SEQUENCE [LARGE SCALE GENOMIC DNA]</scope>
    <source>
        <strain evidence="16 17">AArc-m2/3/4</strain>
    </source>
</reference>
<keyword evidence="17" id="KW-1185">Reference proteome</keyword>
<dbReference type="PRINTS" id="PR00473">
    <property type="entry name" value="GALCTOKINASE"/>
</dbReference>
<feature type="domain" description="Galactokinase N-terminal" evidence="15">
    <location>
        <begin position="14"/>
        <end position="61"/>
    </location>
</feature>
<evidence type="ECO:0000256" key="12">
    <source>
        <dbReference type="NCBIfam" id="TIGR00131"/>
    </source>
</evidence>
<sequence length="400" mass="43263">MSEHIRRAEQALIDQFGDSDEEIGIASAPGRVNLIGGHTDYNEGFVLPAAIDRRTVIVGRPRDDDVVNLYSLSLDEQRSISLEDRDRDGETNWSDYVIGVFDRLVERGYEPGGMDLAIAGNVPIGAGVSSSAALEVAAATAIDSIAGLGLPKEEIAKTAWEAETQFVGVGCGIMDQFAATFSEADSALFLDCRSETFDLVPVDSERARILVVDTGVQHDLVEDGHNERVRQCQEGVEAFDRLADESVSSLRDVSAELFDEYADDLPETIRKRCRHVLAENERVKEAVEALESGDLETVGALMCASHESLRDDYETSCDELDLVVELATEHDGVLGARMTGSGFGGSVVSLVDPDAVDDVEETIRTAYRAETGIDPEIYVCEPAAGATEVPLEADIDVRSD</sequence>
<organism evidence="16 17">
    <name type="scientific">Natronoglomus mannanivorans</name>
    <dbReference type="NCBI Taxonomy" id="2979990"/>
    <lineage>
        <taxon>Archaea</taxon>
        <taxon>Methanobacteriati</taxon>
        <taxon>Methanobacteriota</taxon>
        <taxon>Stenosarchaea group</taxon>
        <taxon>Halobacteria</taxon>
        <taxon>Halobacteriales</taxon>
        <taxon>Natrialbaceae</taxon>
        <taxon>Natronoglomus</taxon>
    </lineage>
</organism>
<dbReference type="PANTHER" id="PTHR10457">
    <property type="entry name" value="MEVALONATE KINASE/GALACTOKINASE"/>
    <property type="match status" value="1"/>
</dbReference>
<keyword evidence="5 11" id="KW-0547">Nucleotide-binding</keyword>
<dbReference type="InterPro" id="IPR036554">
    <property type="entry name" value="GHMP_kinase_C_sf"/>
</dbReference>
<evidence type="ECO:0000256" key="7">
    <source>
        <dbReference type="ARBA" id="ARBA00022840"/>
    </source>
</evidence>
<dbReference type="SUPFAM" id="SSF55060">
    <property type="entry name" value="GHMP Kinase, C-terminal domain"/>
    <property type="match status" value="1"/>
</dbReference>
<dbReference type="HAMAP" id="MF_00246">
    <property type="entry name" value="Galactokinase"/>
    <property type="match status" value="1"/>
</dbReference>
<evidence type="ECO:0000256" key="8">
    <source>
        <dbReference type="ARBA" id="ARBA00022842"/>
    </source>
</evidence>
<dbReference type="EMBL" id="JAOPKB010000005">
    <property type="protein sequence ID" value="MCU4973212.1"/>
    <property type="molecule type" value="Genomic_DNA"/>
</dbReference>
<gene>
    <name evidence="11 16" type="primary">galK</name>
    <name evidence="16" type="ORF">OB955_10705</name>
</gene>
<dbReference type="Pfam" id="PF08544">
    <property type="entry name" value="GHMP_kinases_C"/>
    <property type="match status" value="1"/>
</dbReference>
<dbReference type="Pfam" id="PF00288">
    <property type="entry name" value="GHMP_kinases_N"/>
    <property type="match status" value="1"/>
</dbReference>
<comment type="catalytic activity">
    <reaction evidence="11">
        <text>alpha-D-galactose + ATP = alpha-D-galactose 1-phosphate + ADP + H(+)</text>
        <dbReference type="Rhea" id="RHEA:13553"/>
        <dbReference type="ChEBI" id="CHEBI:15378"/>
        <dbReference type="ChEBI" id="CHEBI:28061"/>
        <dbReference type="ChEBI" id="CHEBI:30616"/>
        <dbReference type="ChEBI" id="CHEBI:58336"/>
        <dbReference type="ChEBI" id="CHEBI:456216"/>
        <dbReference type="EC" id="2.7.1.6"/>
    </reaction>
</comment>
<dbReference type="InterPro" id="IPR022963">
    <property type="entry name" value="Galactokinase_bac"/>
</dbReference>
<dbReference type="InterPro" id="IPR000705">
    <property type="entry name" value="Galactokinase"/>
</dbReference>
<comment type="caution">
    <text evidence="11">Lacks conserved residue(s) required for the propagation of feature annotation.</text>
</comment>
<feature type="site" description="Transition state stabilizer" evidence="11">
    <location>
        <position position="31"/>
    </location>
</feature>
<keyword evidence="6 11" id="KW-0418">Kinase</keyword>
<keyword evidence="4 11" id="KW-0479">Metal-binding</keyword>
<evidence type="ECO:0000313" key="16">
    <source>
        <dbReference type="EMBL" id="MCU4973212.1"/>
    </source>
</evidence>
<dbReference type="Proteomes" id="UP001320972">
    <property type="component" value="Unassembled WGS sequence"/>
</dbReference>
<evidence type="ECO:0000259" key="15">
    <source>
        <dbReference type="Pfam" id="PF10509"/>
    </source>
</evidence>
<feature type="binding site" evidence="11">
    <location>
        <position position="71"/>
    </location>
    <ligand>
        <name>ATP</name>
        <dbReference type="ChEBI" id="CHEBI:30616"/>
    </ligand>
</feature>
<comment type="caution">
    <text evidence="16">The sequence shown here is derived from an EMBL/GenBank/DDBJ whole genome shotgun (WGS) entry which is preliminary data.</text>
</comment>
<dbReference type="InterPro" id="IPR006206">
    <property type="entry name" value="Mevalonate/galactokinase"/>
</dbReference>
<feature type="binding site" evidence="11">
    <location>
        <position position="131"/>
    </location>
    <ligand>
        <name>Mg(2+)</name>
        <dbReference type="ChEBI" id="CHEBI:18420"/>
    </ligand>
</feature>
<evidence type="ECO:0000259" key="14">
    <source>
        <dbReference type="Pfam" id="PF08544"/>
    </source>
</evidence>
<keyword evidence="9 11" id="KW-0299">Galactose metabolism</keyword>
<keyword evidence="3 11" id="KW-0808">Transferase</keyword>
<accession>A0ABT2QE58</accession>
<evidence type="ECO:0000256" key="6">
    <source>
        <dbReference type="ARBA" id="ARBA00022777"/>
    </source>
</evidence>
<dbReference type="InterPro" id="IPR013750">
    <property type="entry name" value="GHMP_kinase_C_dom"/>
</dbReference>
<feature type="domain" description="GHMP kinase N-terminal" evidence="13">
    <location>
        <begin position="96"/>
        <end position="182"/>
    </location>
</feature>
<comment type="subcellular location">
    <subcellularLocation>
        <location evidence="11">Cytoplasm</location>
    </subcellularLocation>
</comment>
<evidence type="ECO:0000256" key="5">
    <source>
        <dbReference type="ARBA" id="ARBA00022741"/>
    </source>
</evidence>
<feature type="binding site" evidence="11">
    <location>
        <position position="163"/>
    </location>
    <ligand>
        <name>Mg(2+)</name>
        <dbReference type="ChEBI" id="CHEBI:18420"/>
    </ligand>
</feature>
<evidence type="ECO:0000256" key="11">
    <source>
        <dbReference type="HAMAP-Rule" id="MF_00246"/>
    </source>
</evidence>
<comment type="function">
    <text evidence="11">Catalyzes the transfer of the gamma-phosphate of ATP to D-galactose to form alpha-D-galactose-1-phosphate (Gal-1-P).</text>
</comment>
<evidence type="ECO:0000256" key="10">
    <source>
        <dbReference type="ARBA" id="ARBA00023277"/>
    </source>
</evidence>
<evidence type="ECO:0000256" key="4">
    <source>
        <dbReference type="ARBA" id="ARBA00022723"/>
    </source>
</evidence>
<dbReference type="NCBIfam" id="TIGR00131">
    <property type="entry name" value="gal_kin"/>
    <property type="match status" value="1"/>
</dbReference>
<keyword evidence="7 11" id="KW-0067">ATP-binding</keyword>
<evidence type="ECO:0000256" key="2">
    <source>
        <dbReference type="ARBA" id="ARBA00022490"/>
    </source>
</evidence>
<dbReference type="SUPFAM" id="SSF54211">
    <property type="entry name" value="Ribosomal protein S5 domain 2-like"/>
    <property type="match status" value="1"/>
</dbReference>
<dbReference type="InterPro" id="IPR019539">
    <property type="entry name" value="GalKase_N"/>
</dbReference>
<dbReference type="Gene3D" id="3.30.230.10">
    <property type="match status" value="1"/>
</dbReference>
<evidence type="ECO:0000256" key="3">
    <source>
        <dbReference type="ARBA" id="ARBA00022679"/>
    </source>
</evidence>
<feature type="active site" description="Proton acceptor" evidence="11">
    <location>
        <position position="175"/>
    </location>
</feature>
<keyword evidence="10 11" id="KW-0119">Carbohydrate metabolism</keyword>
<dbReference type="GO" id="GO:0004335">
    <property type="term" value="F:galactokinase activity"/>
    <property type="evidence" value="ECO:0007669"/>
    <property type="project" value="UniProtKB-EC"/>
</dbReference>
<dbReference type="PANTHER" id="PTHR10457:SF7">
    <property type="entry name" value="GALACTOKINASE-RELATED"/>
    <property type="match status" value="1"/>
</dbReference>
<evidence type="ECO:0000313" key="17">
    <source>
        <dbReference type="Proteomes" id="UP001320972"/>
    </source>
</evidence>
<keyword evidence="2 11" id="KW-0963">Cytoplasm</keyword>
<evidence type="ECO:0000256" key="9">
    <source>
        <dbReference type="ARBA" id="ARBA00023144"/>
    </source>
</evidence>
<comment type="pathway">
    <text evidence="11">Carbohydrate metabolism; galactose metabolism.</text>
</comment>
<dbReference type="InterPro" id="IPR006204">
    <property type="entry name" value="GHMP_kinase_N_dom"/>
</dbReference>
<dbReference type="Gene3D" id="3.30.70.890">
    <property type="entry name" value="GHMP kinase, C-terminal domain"/>
    <property type="match status" value="1"/>
</dbReference>
<dbReference type="InterPro" id="IPR014721">
    <property type="entry name" value="Ribsml_uS5_D2-typ_fold_subgr"/>
</dbReference>
<name>A0ABT2QE58_9EURY</name>
<dbReference type="RefSeq" id="WP_338007830.1">
    <property type="nucleotide sequence ID" value="NZ_JAOPKB010000005.1"/>
</dbReference>
<protein>
    <recommendedName>
        <fullName evidence="11 12">Galactokinase</fullName>
        <ecNumber evidence="11 12">2.7.1.6</ecNumber>
    </recommendedName>
    <alternativeName>
        <fullName evidence="11">Galactose kinase</fullName>
    </alternativeName>
</protein>
<dbReference type="PRINTS" id="PR00959">
    <property type="entry name" value="MEVGALKINASE"/>
</dbReference>
<evidence type="ECO:0000256" key="1">
    <source>
        <dbReference type="ARBA" id="ARBA00006566"/>
    </source>
</evidence>
<feature type="domain" description="GHMP kinase C-terminal" evidence="14">
    <location>
        <begin position="286"/>
        <end position="368"/>
    </location>
</feature>
<dbReference type="PIRSF" id="PIRSF000530">
    <property type="entry name" value="Galactokinase"/>
    <property type="match status" value="1"/>
</dbReference>
<comment type="similarity">
    <text evidence="1 11">Belongs to the GHMP kinase family. GalK subfamily.</text>
</comment>
<dbReference type="EC" id="2.7.1.6" evidence="11 12"/>
<dbReference type="InterPro" id="IPR020568">
    <property type="entry name" value="Ribosomal_Su5_D2-typ_SF"/>
</dbReference>